<keyword evidence="2" id="KW-1185">Reference proteome</keyword>
<organism evidence="1 2">
    <name type="scientific">Psychrilyobacter piezotolerans</name>
    <dbReference type="NCBI Taxonomy" id="2293438"/>
    <lineage>
        <taxon>Bacteria</taxon>
        <taxon>Fusobacteriati</taxon>
        <taxon>Fusobacteriota</taxon>
        <taxon>Fusobacteriia</taxon>
        <taxon>Fusobacteriales</taxon>
        <taxon>Fusobacteriaceae</taxon>
        <taxon>Psychrilyobacter</taxon>
    </lineage>
</organism>
<dbReference type="EMBL" id="QUAJ01000016">
    <property type="protein sequence ID" value="REI40727.1"/>
    <property type="molecule type" value="Genomic_DNA"/>
</dbReference>
<evidence type="ECO:0000313" key="1">
    <source>
        <dbReference type="EMBL" id="REI40727.1"/>
    </source>
</evidence>
<dbReference type="InterPro" id="IPR008183">
    <property type="entry name" value="Aldose_1/G6P_1-epimerase"/>
</dbReference>
<dbReference type="InterPro" id="IPR037481">
    <property type="entry name" value="LacX"/>
</dbReference>
<dbReference type="InterPro" id="IPR011013">
    <property type="entry name" value="Gal_mutarotase_sf_dom"/>
</dbReference>
<sequence>MGYKITDGIAEAVIDSHGAELKSLKFLKNNEEFMWNADPEFWGRTSPVLFPIVGGLKDGKYSYHGITYEMGQHGFARDNKFEVISKEENRVVFLLESNEETLKKYPFEFKLYLEYSLKNGCLSIEYRVENLSHEEIYFSVGAHPAFSIPTDRDTKISDYYLEFEKNETASILPLEGRNISRNTIKFLENSKKIELSEDLFKDDAFIFKGLNSKKVSLKCKKNTRVVTMDYSNFEYIAFWNKVGAEFVCLEPWNGIADFVDASGRLEEKDGIIKLEGHGEYRASLKIRVKG</sequence>
<dbReference type="InterPro" id="IPR014718">
    <property type="entry name" value="GH-type_carb-bd"/>
</dbReference>
<accession>A0ABX9KGX1</accession>
<dbReference type="CDD" id="cd09024">
    <property type="entry name" value="Aldose_epim_lacX"/>
    <property type="match status" value="1"/>
</dbReference>
<dbReference type="Proteomes" id="UP000263486">
    <property type="component" value="Unassembled WGS sequence"/>
</dbReference>
<dbReference type="PANTHER" id="PTHR11122">
    <property type="entry name" value="APOSPORY-ASSOCIATED PROTEIN C-RELATED"/>
    <property type="match status" value="1"/>
</dbReference>
<gene>
    <name evidence="1" type="ORF">DYH56_09595</name>
</gene>
<name>A0ABX9KGX1_9FUSO</name>
<proteinExistence type="predicted"/>
<reference evidence="1 2" key="1">
    <citation type="submission" date="2018-08" db="EMBL/GenBank/DDBJ databases">
        <title>Draft genome sequence of Psychrilyobacter sp. strain SD5 isolated from Black Sea water.</title>
        <authorList>
            <person name="Yadav S."/>
            <person name="Villanueva L."/>
            <person name="Damste J.S.S."/>
        </authorList>
    </citation>
    <scope>NUCLEOTIDE SEQUENCE [LARGE SCALE GENOMIC DNA]</scope>
    <source>
        <strain evidence="1 2">SD5</strain>
    </source>
</reference>
<dbReference type="SUPFAM" id="SSF74650">
    <property type="entry name" value="Galactose mutarotase-like"/>
    <property type="match status" value="1"/>
</dbReference>
<dbReference type="Gene3D" id="2.70.98.10">
    <property type="match status" value="1"/>
</dbReference>
<protein>
    <submittedName>
        <fullName evidence="1">Aldose 1-epimerase family protein</fullName>
    </submittedName>
</protein>
<dbReference type="RefSeq" id="WP_114642648.1">
    <property type="nucleotide sequence ID" value="NZ_JAACIO010000018.1"/>
</dbReference>
<evidence type="ECO:0000313" key="2">
    <source>
        <dbReference type="Proteomes" id="UP000263486"/>
    </source>
</evidence>
<dbReference type="PANTHER" id="PTHR11122:SF13">
    <property type="entry name" value="GLUCOSE-6-PHOSPHATE 1-EPIMERASE"/>
    <property type="match status" value="1"/>
</dbReference>
<dbReference type="Pfam" id="PF01263">
    <property type="entry name" value="Aldose_epim"/>
    <property type="match status" value="1"/>
</dbReference>
<comment type="caution">
    <text evidence="1">The sequence shown here is derived from an EMBL/GenBank/DDBJ whole genome shotgun (WGS) entry which is preliminary data.</text>
</comment>